<dbReference type="Pfam" id="PF10983">
    <property type="entry name" value="DUF2793"/>
    <property type="match status" value="1"/>
</dbReference>
<dbReference type="InterPro" id="IPR021251">
    <property type="entry name" value="DUF2793"/>
</dbReference>
<evidence type="ECO:0008006" key="3">
    <source>
        <dbReference type="Google" id="ProtNLM"/>
    </source>
</evidence>
<evidence type="ECO:0000313" key="2">
    <source>
        <dbReference type="Proteomes" id="UP000231655"/>
    </source>
</evidence>
<proteinExistence type="predicted"/>
<sequence>MPDRSASLSLPFLQPSQAQKHVTHNEALILLDALTQLAVADRDLTTPPSDPGEGDRYIVASGATGAWAGEDGNVAVHDGTAWLFCTPQTGWRAWVEDEERLVTWRGGAWRDDSGLPLGATTLGVNASADAVNRLAVSAQAVLLTHAGSDHQVKVNKAGSGDTASLLYQSNWSGRAEMGLAGDDDFSIKVSADGSAWVTALRFDGTDGSASGDAVQSDAGDDTIGRLMTVGAFGLGGGAVAAPSDDADNCTLGGLWDFTASGANCPLADPSGGTLLALPGGSGTRQVFANEEGTRLWLRSHDGASWSNWSELFTQASVVGTVSETAGVPSGAVIESGANGNGEYIRWADGTQICTNGGAAISTDPAAFTGTAVSIDGGKLKIGRWF</sequence>
<name>A0A285IH45_9RHOB</name>
<dbReference type="AlphaFoldDB" id="A0A285IH45"/>
<evidence type="ECO:0000313" key="1">
    <source>
        <dbReference type="EMBL" id="SNY47305.1"/>
    </source>
</evidence>
<organism evidence="1 2">
    <name type="scientific">Pseudooceanicola antarcticus</name>
    <dbReference type="NCBI Taxonomy" id="1247613"/>
    <lineage>
        <taxon>Bacteria</taxon>
        <taxon>Pseudomonadati</taxon>
        <taxon>Pseudomonadota</taxon>
        <taxon>Alphaproteobacteria</taxon>
        <taxon>Rhodobacterales</taxon>
        <taxon>Paracoccaceae</taxon>
        <taxon>Pseudooceanicola</taxon>
    </lineage>
</organism>
<dbReference type="CDD" id="cd19958">
    <property type="entry name" value="pyocin_knob"/>
    <property type="match status" value="1"/>
</dbReference>
<gene>
    <name evidence="1" type="ORF">SAMN06297129_1142</name>
</gene>
<dbReference type="RefSeq" id="WP_232617751.1">
    <property type="nucleotide sequence ID" value="NZ_OBEA01000002.1"/>
</dbReference>
<protein>
    <recommendedName>
        <fullName evidence="3">DUF2793 domain-containing protein</fullName>
    </recommendedName>
</protein>
<accession>A0A285IH45</accession>
<dbReference type="EMBL" id="OBEA01000002">
    <property type="protein sequence ID" value="SNY47305.1"/>
    <property type="molecule type" value="Genomic_DNA"/>
</dbReference>
<reference evidence="1 2" key="1">
    <citation type="submission" date="2017-09" db="EMBL/GenBank/DDBJ databases">
        <authorList>
            <person name="Ehlers B."/>
            <person name="Leendertz F.H."/>
        </authorList>
    </citation>
    <scope>NUCLEOTIDE SEQUENCE [LARGE SCALE GENOMIC DNA]</scope>
    <source>
        <strain evidence="1 2">CGMCC 1.12662</strain>
    </source>
</reference>
<dbReference type="Proteomes" id="UP000231655">
    <property type="component" value="Unassembled WGS sequence"/>
</dbReference>